<protein>
    <submittedName>
        <fullName evidence="7">Putative membrane protein C576.04</fullName>
    </submittedName>
</protein>
<evidence type="ECO:0000256" key="2">
    <source>
        <dbReference type="ARBA" id="ARBA00022692"/>
    </source>
</evidence>
<evidence type="ECO:0000256" key="6">
    <source>
        <dbReference type="SAM" id="MobiDB-lite"/>
    </source>
</evidence>
<name>A0A1D1XHK6_9ARAE</name>
<evidence type="ECO:0000256" key="1">
    <source>
        <dbReference type="ARBA" id="ARBA00004141"/>
    </source>
</evidence>
<evidence type="ECO:0000313" key="7">
    <source>
        <dbReference type="EMBL" id="JAT41878.1"/>
    </source>
</evidence>
<proteinExistence type="inferred from homology"/>
<evidence type="ECO:0000256" key="5">
    <source>
        <dbReference type="RuleBase" id="RU004379"/>
    </source>
</evidence>
<organism evidence="7">
    <name type="scientific">Anthurium amnicola</name>
    <dbReference type="NCBI Taxonomy" id="1678845"/>
    <lineage>
        <taxon>Eukaryota</taxon>
        <taxon>Viridiplantae</taxon>
        <taxon>Streptophyta</taxon>
        <taxon>Embryophyta</taxon>
        <taxon>Tracheophyta</taxon>
        <taxon>Spermatophyta</taxon>
        <taxon>Magnoliopsida</taxon>
        <taxon>Liliopsida</taxon>
        <taxon>Araceae</taxon>
        <taxon>Pothoideae</taxon>
        <taxon>Potheae</taxon>
        <taxon>Anthurium</taxon>
    </lineage>
</organism>
<reference evidence="7" key="1">
    <citation type="submission" date="2015-07" db="EMBL/GenBank/DDBJ databases">
        <title>Transcriptome Assembly of Anthurium amnicola.</title>
        <authorList>
            <person name="Suzuki J."/>
        </authorList>
    </citation>
    <scope>NUCLEOTIDE SEQUENCE</scope>
</reference>
<keyword evidence="3 5" id="KW-1133">Transmembrane helix</keyword>
<dbReference type="PANTHER" id="PTHR23291:SF50">
    <property type="entry name" value="PROTEIN LIFEGUARD 4"/>
    <property type="match status" value="1"/>
</dbReference>
<accession>A0A1D1XHK6</accession>
<feature type="transmembrane region" description="Helical" evidence="5">
    <location>
        <begin position="216"/>
        <end position="235"/>
    </location>
</feature>
<evidence type="ECO:0000256" key="3">
    <source>
        <dbReference type="ARBA" id="ARBA00022989"/>
    </source>
</evidence>
<feature type="region of interest" description="Disordered" evidence="6">
    <location>
        <begin position="1"/>
        <end position="27"/>
    </location>
</feature>
<dbReference type="Pfam" id="PF01027">
    <property type="entry name" value="Bax1-I"/>
    <property type="match status" value="1"/>
</dbReference>
<feature type="transmembrane region" description="Helical" evidence="5">
    <location>
        <begin position="160"/>
        <end position="178"/>
    </location>
</feature>
<gene>
    <name evidence="7" type="primary">SPCC576.04_3</name>
    <name evidence="7" type="ORF">g.8078</name>
</gene>
<keyword evidence="4 5" id="KW-0472">Membrane</keyword>
<dbReference type="PANTHER" id="PTHR23291">
    <property type="entry name" value="BAX INHIBITOR-RELATED"/>
    <property type="match status" value="1"/>
</dbReference>
<sequence length="273" mass="31038">MSYGSNSQGPLYTAPPPEYAPEHAQSANAGTSSAREPFLGREWENDNVPDDFKIGVSVGQCDIGIRMAFVRKVYSILATQLFLTMVMGAVFMYNESAKQWVQSNRWAVWVSMISTFVLLFALIWKRRSYPTNYVLLSLFTFVEAYAIGVTVTYFAKELVLQALIITFGIFVALTLFTLQTQWDFSGLFPFLYGALWLIVILGFVQIFIRFSSTFDLILATGIAIVFCGFIIYDTYNIMHRLSPEEYVMAAVELYLDLLNLFLAILRILNDLRD</sequence>
<dbReference type="GO" id="GO:0016020">
    <property type="term" value="C:membrane"/>
    <property type="evidence" value="ECO:0007669"/>
    <property type="project" value="UniProtKB-SubCell"/>
</dbReference>
<feature type="transmembrane region" description="Helical" evidence="5">
    <location>
        <begin position="190"/>
        <end position="210"/>
    </location>
</feature>
<dbReference type="AlphaFoldDB" id="A0A1D1XHK6"/>
<feature type="transmembrane region" description="Helical" evidence="5">
    <location>
        <begin position="106"/>
        <end position="124"/>
    </location>
</feature>
<dbReference type="InterPro" id="IPR006214">
    <property type="entry name" value="Bax_inhibitor_1-related"/>
</dbReference>
<keyword evidence="2 5" id="KW-0812">Transmembrane</keyword>
<evidence type="ECO:0000256" key="4">
    <source>
        <dbReference type="ARBA" id="ARBA00023136"/>
    </source>
</evidence>
<dbReference type="EMBL" id="GDJX01026058">
    <property type="protein sequence ID" value="JAT41878.1"/>
    <property type="molecule type" value="Transcribed_RNA"/>
</dbReference>
<feature type="transmembrane region" description="Helical" evidence="5">
    <location>
        <begin position="247"/>
        <end position="268"/>
    </location>
</feature>
<feature type="compositionally biased region" description="Polar residues" evidence="6">
    <location>
        <begin position="1"/>
        <end position="10"/>
    </location>
</feature>
<comment type="subcellular location">
    <subcellularLocation>
        <location evidence="1">Membrane</location>
        <topology evidence="1">Multi-pass membrane protein</topology>
    </subcellularLocation>
</comment>
<feature type="transmembrane region" description="Helical" evidence="5">
    <location>
        <begin position="133"/>
        <end position="154"/>
    </location>
</feature>
<comment type="similarity">
    <text evidence="5">Belongs to the BI1 family.</text>
</comment>
<feature type="transmembrane region" description="Helical" evidence="5">
    <location>
        <begin position="73"/>
        <end position="94"/>
    </location>
</feature>